<keyword evidence="1" id="KW-0472">Membrane</keyword>
<evidence type="ECO:0000256" key="1">
    <source>
        <dbReference type="SAM" id="Phobius"/>
    </source>
</evidence>
<feature type="transmembrane region" description="Helical" evidence="1">
    <location>
        <begin position="83"/>
        <end position="102"/>
    </location>
</feature>
<dbReference type="Proteomes" id="UP001500840">
    <property type="component" value="Unassembled WGS sequence"/>
</dbReference>
<evidence type="ECO:0008006" key="4">
    <source>
        <dbReference type="Google" id="ProtNLM"/>
    </source>
</evidence>
<sequence>MMYFVAFGYGGMLFDATQDWWTSTVPAFQLPGLAYKSYGRPLITILPVLYTVLLFLPLFRVFRWKLDEGVSLSSTNPISILDLLSWTALAAVIFVWIRFLNSEFAPRTGYSSSTLSQNFKEQTIYLLLSLIPAAVLFTQLIAWRRHWLLAIGVLLAGWAVDSLATGFVAQGIRTLTGTSFGVLSGDSLDRWCYIGGRSLLGFSFGGLALFFGITFRRFQQEATTEQCDGREVADSAFSGG</sequence>
<evidence type="ECO:0000313" key="3">
    <source>
        <dbReference type="Proteomes" id="UP001500840"/>
    </source>
</evidence>
<proteinExistence type="predicted"/>
<feature type="transmembrane region" description="Helical" evidence="1">
    <location>
        <begin position="148"/>
        <end position="173"/>
    </location>
</feature>
<feature type="transmembrane region" description="Helical" evidence="1">
    <location>
        <begin position="193"/>
        <end position="213"/>
    </location>
</feature>
<protein>
    <recommendedName>
        <fullName evidence="4">VanZ-like domain-containing protein</fullName>
    </recommendedName>
</protein>
<keyword evidence="1" id="KW-0812">Transmembrane</keyword>
<comment type="caution">
    <text evidence="2">The sequence shown here is derived from an EMBL/GenBank/DDBJ whole genome shotgun (WGS) entry which is preliminary data.</text>
</comment>
<keyword evidence="1" id="KW-1133">Transmembrane helix</keyword>
<feature type="transmembrane region" description="Helical" evidence="1">
    <location>
        <begin position="122"/>
        <end position="141"/>
    </location>
</feature>
<reference evidence="3" key="1">
    <citation type="journal article" date="2019" name="Int. J. Syst. Evol. Microbiol.">
        <title>The Global Catalogue of Microorganisms (GCM) 10K type strain sequencing project: providing services to taxonomists for standard genome sequencing and annotation.</title>
        <authorList>
            <consortium name="The Broad Institute Genomics Platform"/>
            <consortium name="The Broad Institute Genome Sequencing Center for Infectious Disease"/>
            <person name="Wu L."/>
            <person name="Ma J."/>
        </authorList>
    </citation>
    <scope>NUCLEOTIDE SEQUENCE [LARGE SCALE GENOMIC DNA]</scope>
    <source>
        <strain evidence="3">JCM 17759</strain>
    </source>
</reference>
<keyword evidence="3" id="KW-1185">Reference proteome</keyword>
<evidence type="ECO:0000313" key="2">
    <source>
        <dbReference type="EMBL" id="GAA4447128.1"/>
    </source>
</evidence>
<dbReference type="EMBL" id="BAABGA010000010">
    <property type="protein sequence ID" value="GAA4447128.1"/>
    <property type="molecule type" value="Genomic_DNA"/>
</dbReference>
<feature type="transmembrane region" description="Helical" evidence="1">
    <location>
        <begin position="42"/>
        <end position="62"/>
    </location>
</feature>
<accession>A0ABP8M9Y5</accession>
<gene>
    <name evidence="2" type="ORF">GCM10023156_08820</name>
</gene>
<organism evidence="2 3">
    <name type="scientific">Novipirellula rosea</name>
    <dbReference type="NCBI Taxonomy" id="1031540"/>
    <lineage>
        <taxon>Bacteria</taxon>
        <taxon>Pseudomonadati</taxon>
        <taxon>Planctomycetota</taxon>
        <taxon>Planctomycetia</taxon>
        <taxon>Pirellulales</taxon>
        <taxon>Pirellulaceae</taxon>
        <taxon>Novipirellula</taxon>
    </lineage>
</organism>
<name>A0ABP8M9Y5_9BACT</name>